<dbReference type="RefSeq" id="WP_188418925.1">
    <property type="nucleotide sequence ID" value="NZ_BMDP01000001.1"/>
</dbReference>
<dbReference type="EMBL" id="BMDP01000001">
    <property type="protein sequence ID" value="GGI52868.1"/>
    <property type="molecule type" value="Genomic_DNA"/>
</dbReference>
<dbReference type="InterPro" id="IPR011747">
    <property type="entry name" value="CHP02241"/>
</dbReference>
<comment type="caution">
    <text evidence="1">The sequence shown here is derived from an EMBL/GenBank/DDBJ whole genome shotgun (WGS) entry which is preliminary data.</text>
</comment>
<dbReference type="PANTHER" id="PTHR38009">
    <property type="entry name" value="CONSERVED HYPOTHETICAL PHAGE TAIL PROTEIN"/>
    <property type="match status" value="1"/>
</dbReference>
<evidence type="ECO:0000313" key="1">
    <source>
        <dbReference type="EMBL" id="GGI52868.1"/>
    </source>
</evidence>
<keyword evidence="2" id="KW-1185">Reference proteome</keyword>
<dbReference type="PANTHER" id="PTHR38009:SF1">
    <property type="entry name" value="CONSERVED HYPOTHETICAL PHAGE TAIL PROTEIN"/>
    <property type="match status" value="1"/>
</dbReference>
<dbReference type="Proteomes" id="UP000627205">
    <property type="component" value="Unassembled WGS sequence"/>
</dbReference>
<proteinExistence type="predicted"/>
<reference evidence="1" key="2">
    <citation type="submission" date="2020-09" db="EMBL/GenBank/DDBJ databases">
        <authorList>
            <person name="Sun Q."/>
            <person name="Sedlacek I."/>
        </authorList>
    </citation>
    <scope>NUCLEOTIDE SEQUENCE</scope>
    <source>
        <strain evidence="1">CCM 7664</strain>
    </source>
</reference>
<dbReference type="AlphaFoldDB" id="A0A8J3B0N5"/>
<gene>
    <name evidence="1" type="ORF">GCM10011430_00420</name>
</gene>
<dbReference type="GO" id="GO:0005198">
    <property type="term" value="F:structural molecule activity"/>
    <property type="evidence" value="ECO:0007669"/>
    <property type="project" value="InterPro"/>
</dbReference>
<dbReference type="InterPro" id="IPR010667">
    <property type="entry name" value="Phage_T4_Gp19"/>
</dbReference>
<organism evidence="1 2">
    <name type="scientific">Oxalicibacterium solurbis</name>
    <dbReference type="NCBI Taxonomy" id="69280"/>
    <lineage>
        <taxon>Bacteria</taxon>
        <taxon>Pseudomonadati</taxon>
        <taxon>Pseudomonadota</taxon>
        <taxon>Betaproteobacteria</taxon>
        <taxon>Burkholderiales</taxon>
        <taxon>Oxalobacteraceae</taxon>
        <taxon>Oxalicibacterium</taxon>
    </lineage>
</organism>
<dbReference type="NCBIfam" id="TIGR02241">
    <property type="entry name" value="conserved hypothetical phage tail region protein"/>
    <property type="match status" value="1"/>
</dbReference>
<reference evidence="1" key="1">
    <citation type="journal article" date="2014" name="Int. J. Syst. Evol. Microbiol.">
        <title>Complete genome sequence of Corynebacterium casei LMG S-19264T (=DSM 44701T), isolated from a smear-ripened cheese.</title>
        <authorList>
            <consortium name="US DOE Joint Genome Institute (JGI-PGF)"/>
            <person name="Walter F."/>
            <person name="Albersmeier A."/>
            <person name="Kalinowski J."/>
            <person name="Ruckert C."/>
        </authorList>
    </citation>
    <scope>NUCLEOTIDE SEQUENCE</scope>
    <source>
        <strain evidence="1">CCM 7664</strain>
    </source>
</reference>
<name>A0A8J3B0N5_9BURK</name>
<protein>
    <submittedName>
        <fullName evidence="1">Phage tail protein</fullName>
    </submittedName>
</protein>
<sequence length="158" mass="17490">MPDANALVGKGGYPPSAFYFKVVFSATMGMSDTSFQEVSGITSELETETVTEGGENRYQLQLPKAVKHPLLELKRGIASATSPLVIWCRSVFEMDFAVPIVPMPIAVYLMDENQVPIRAWTFANAFPVKWEVEGFGSTKNEVAIEKIALSYTYSNRLI</sequence>
<evidence type="ECO:0000313" key="2">
    <source>
        <dbReference type="Proteomes" id="UP000627205"/>
    </source>
</evidence>
<dbReference type="Pfam" id="PF06841">
    <property type="entry name" value="Phage_T4_gp19"/>
    <property type="match status" value="1"/>
</dbReference>
<accession>A0A8J3B0N5</accession>